<comment type="caution">
    <text evidence="1">The sequence shown here is derived from an EMBL/GenBank/DDBJ whole genome shotgun (WGS) entry which is preliminary data.</text>
</comment>
<dbReference type="AlphaFoldDB" id="A0A178ILL2"/>
<evidence type="ECO:0000313" key="2">
    <source>
        <dbReference type="Proteomes" id="UP000078486"/>
    </source>
</evidence>
<protein>
    <submittedName>
        <fullName evidence="1">Uncharacterized protein</fullName>
    </submittedName>
</protein>
<accession>A0A178ILL2</accession>
<proteinExistence type="predicted"/>
<sequence>MLDYCERLRDHDGRNGAYRMAPRARCDLYSSCDIAILRTIIGEDLAAILGDSERGEWCGHINSFIKHDFERPDNGGYCDTMGHSQLHANGMVIGALGVLGGKQAQPVKLYEPFDTLEKVGRWLESLDWSRAWQTSHLFWGGVHCFSFSARASAAWLDAVFAWLDANLDFQTGWWRTGVVFEDRHQGLGGAAHLLPLYEHHGRRFPLPERVIDSVLALQLPRGSWLEPRNASEHVHVMHYIELDALYALVLMRRLSPGYRTGDIDAAARRYGRLVRDYYARHAHELYTLHPHMVLAAAGAFGGLQQLLPDEFVDDVRWTDIFSDPRFYRTRAVERL</sequence>
<dbReference type="Proteomes" id="UP000078486">
    <property type="component" value="Unassembled WGS sequence"/>
</dbReference>
<reference evidence="1 2" key="1">
    <citation type="submission" date="2016-01" db="EMBL/GenBank/DDBJ databases">
        <title>High potential of lignocellulose degradation of a new Verrucomicrobia species.</title>
        <authorList>
            <person name="Wang Y."/>
            <person name="Shi Y."/>
            <person name="Qiu Z."/>
            <person name="Liu S."/>
            <person name="Yang H."/>
        </authorList>
    </citation>
    <scope>NUCLEOTIDE SEQUENCE [LARGE SCALE GENOMIC DNA]</scope>
    <source>
        <strain evidence="1 2">TSB47</strain>
    </source>
</reference>
<gene>
    <name evidence="1" type="ORF">AW736_09880</name>
</gene>
<evidence type="ECO:0000313" key="1">
    <source>
        <dbReference type="EMBL" id="OAM90079.1"/>
    </source>
</evidence>
<keyword evidence="2" id="KW-1185">Reference proteome</keyword>
<organism evidence="1 2">
    <name type="scientific">Termitidicoccus mucosus</name>
    <dbReference type="NCBI Taxonomy" id="1184151"/>
    <lineage>
        <taxon>Bacteria</taxon>
        <taxon>Pseudomonadati</taxon>
        <taxon>Verrucomicrobiota</taxon>
        <taxon>Opitutia</taxon>
        <taxon>Opitutales</taxon>
        <taxon>Opitutaceae</taxon>
        <taxon>Termitidicoccus</taxon>
    </lineage>
</organism>
<dbReference type="EMBL" id="LRRQ01000075">
    <property type="protein sequence ID" value="OAM90079.1"/>
    <property type="molecule type" value="Genomic_DNA"/>
</dbReference>
<dbReference type="STRING" id="1184151.AW736_09880"/>
<name>A0A178ILL2_9BACT</name>